<accession>A0ABW9VHU2</accession>
<dbReference type="RefSeq" id="WP_161038587.1">
    <property type="nucleotide sequence ID" value="NZ_WWCM01000004.1"/>
</dbReference>
<sequence length="91" mass="9613">MPHDLHADAANLSGHVSIDEAEPLLDWLQQHNGPVDLAACSHIHPAVLQLLFCAGARITAWPAAPALRSWLPATPVSAETVPPTETKGIPS</sequence>
<comment type="caution">
    <text evidence="1">The sequence shown here is derived from an EMBL/GenBank/DDBJ whole genome shotgun (WGS) entry which is preliminary data.</text>
</comment>
<dbReference type="Proteomes" id="UP000478090">
    <property type="component" value="Unassembled WGS sequence"/>
</dbReference>
<keyword evidence="2" id="KW-1185">Reference proteome</keyword>
<protein>
    <submittedName>
        <fullName evidence="1">Uncharacterized protein</fullName>
    </submittedName>
</protein>
<name>A0ABW9VHU2_9BURK</name>
<dbReference type="EMBL" id="WWCM01000004">
    <property type="protein sequence ID" value="MYM39194.1"/>
    <property type="molecule type" value="Genomic_DNA"/>
</dbReference>
<evidence type="ECO:0000313" key="1">
    <source>
        <dbReference type="EMBL" id="MYM39194.1"/>
    </source>
</evidence>
<proteinExistence type="predicted"/>
<organism evidence="1 2">
    <name type="scientific">Duganella qianjiadongensis</name>
    <dbReference type="NCBI Taxonomy" id="2692176"/>
    <lineage>
        <taxon>Bacteria</taxon>
        <taxon>Pseudomonadati</taxon>
        <taxon>Pseudomonadota</taxon>
        <taxon>Betaproteobacteria</taxon>
        <taxon>Burkholderiales</taxon>
        <taxon>Oxalobacteraceae</taxon>
        <taxon>Telluria group</taxon>
        <taxon>Duganella</taxon>
    </lineage>
</organism>
<evidence type="ECO:0000313" key="2">
    <source>
        <dbReference type="Proteomes" id="UP000478090"/>
    </source>
</evidence>
<reference evidence="1 2" key="1">
    <citation type="submission" date="2019-12" db="EMBL/GenBank/DDBJ databases">
        <title>Novel species isolated from a subtropical stream in China.</title>
        <authorList>
            <person name="Lu H."/>
        </authorList>
    </citation>
    <scope>NUCLEOTIDE SEQUENCE [LARGE SCALE GENOMIC DNA]</scope>
    <source>
        <strain evidence="1 2">CY13W</strain>
    </source>
</reference>
<gene>
    <name evidence="1" type="ORF">GTP27_07590</name>
</gene>